<dbReference type="AlphaFoldDB" id="L7VWF6"/>
<sequence length="77" mass="8426">MGVALVLVEVLRVPSTLANPVAFTKGDASFVGVVHRQSPFVNRATAANAERLMEMQPRITKVGWWEETVGLAFLRST</sequence>
<evidence type="ECO:0000313" key="1">
    <source>
        <dbReference type="EMBL" id="AGC71368.1"/>
    </source>
</evidence>
<reference evidence="1" key="1">
    <citation type="submission" date="2012-09" db="EMBL/GenBank/DDBJ databases">
        <title>Metagenomic Characterization of a Microbial Community in Wastewater Detects High Levels of Antibiotic Resistance.</title>
        <authorList>
            <person name="Abrams M."/>
            <person name="Caldwell A."/>
            <person name="Vandaei E."/>
            <person name="Lee W."/>
            <person name="Perrott J."/>
            <person name="Khan S.Y."/>
            <person name="Ta J."/>
            <person name="Romero D."/>
            <person name="Nguyen V."/>
            <person name="Pourmand N."/>
            <person name="Ouverney C.C."/>
        </authorList>
    </citation>
    <scope>NUCLEOTIDE SEQUENCE</scope>
</reference>
<dbReference type="EMBL" id="JX649870">
    <property type="protein sequence ID" value="AGC71368.1"/>
    <property type="molecule type" value="Genomic_DNA"/>
</dbReference>
<accession>L7VWF6</accession>
<name>L7VWF6_9BACT</name>
<proteinExistence type="predicted"/>
<organism evidence="1">
    <name type="scientific">uncultured bacterium A1Q1_fos_1815</name>
    <dbReference type="NCBI Taxonomy" id="1256553"/>
    <lineage>
        <taxon>Bacteria</taxon>
        <taxon>environmental samples</taxon>
    </lineage>
</organism>
<protein>
    <submittedName>
        <fullName evidence="1">Uncharacterized protein</fullName>
    </submittedName>
</protein>